<evidence type="ECO:0000313" key="2">
    <source>
        <dbReference type="Proteomes" id="UP001055879"/>
    </source>
</evidence>
<proteinExistence type="predicted"/>
<gene>
    <name evidence="1" type="ORF">L6452_08164</name>
</gene>
<organism evidence="1 2">
    <name type="scientific">Arctium lappa</name>
    <name type="common">Greater burdock</name>
    <name type="synonym">Lappa major</name>
    <dbReference type="NCBI Taxonomy" id="4217"/>
    <lineage>
        <taxon>Eukaryota</taxon>
        <taxon>Viridiplantae</taxon>
        <taxon>Streptophyta</taxon>
        <taxon>Embryophyta</taxon>
        <taxon>Tracheophyta</taxon>
        <taxon>Spermatophyta</taxon>
        <taxon>Magnoliopsida</taxon>
        <taxon>eudicotyledons</taxon>
        <taxon>Gunneridae</taxon>
        <taxon>Pentapetalae</taxon>
        <taxon>asterids</taxon>
        <taxon>campanulids</taxon>
        <taxon>Asterales</taxon>
        <taxon>Asteraceae</taxon>
        <taxon>Carduoideae</taxon>
        <taxon>Cardueae</taxon>
        <taxon>Arctiinae</taxon>
        <taxon>Arctium</taxon>
    </lineage>
</organism>
<accession>A0ACB9DGT9</accession>
<name>A0ACB9DGT9_ARCLA</name>
<dbReference type="Proteomes" id="UP001055879">
    <property type="component" value="Linkage Group LG03"/>
</dbReference>
<dbReference type="EMBL" id="CM042049">
    <property type="protein sequence ID" value="KAI3745757.1"/>
    <property type="molecule type" value="Genomic_DNA"/>
</dbReference>
<reference evidence="1 2" key="2">
    <citation type="journal article" date="2022" name="Mol. Ecol. Resour.">
        <title>The genomes of chicory, endive, great burdock and yacon provide insights into Asteraceae paleo-polyploidization history and plant inulin production.</title>
        <authorList>
            <person name="Fan W."/>
            <person name="Wang S."/>
            <person name="Wang H."/>
            <person name="Wang A."/>
            <person name="Jiang F."/>
            <person name="Liu H."/>
            <person name="Zhao H."/>
            <person name="Xu D."/>
            <person name="Zhang Y."/>
        </authorList>
    </citation>
    <scope>NUCLEOTIDE SEQUENCE [LARGE SCALE GENOMIC DNA]</scope>
    <source>
        <strain evidence="2">cv. Niubang</strain>
    </source>
</reference>
<reference evidence="2" key="1">
    <citation type="journal article" date="2022" name="Mol. Ecol. Resour.">
        <title>The genomes of chicory, endive, great burdock and yacon provide insights into Asteraceae palaeo-polyploidization history and plant inulin production.</title>
        <authorList>
            <person name="Fan W."/>
            <person name="Wang S."/>
            <person name="Wang H."/>
            <person name="Wang A."/>
            <person name="Jiang F."/>
            <person name="Liu H."/>
            <person name="Zhao H."/>
            <person name="Xu D."/>
            <person name="Zhang Y."/>
        </authorList>
    </citation>
    <scope>NUCLEOTIDE SEQUENCE [LARGE SCALE GENOMIC DNA]</scope>
    <source>
        <strain evidence="2">cv. Niubang</strain>
    </source>
</reference>
<comment type="caution">
    <text evidence="1">The sequence shown here is derived from an EMBL/GenBank/DDBJ whole genome shotgun (WGS) entry which is preliminary data.</text>
</comment>
<evidence type="ECO:0000313" key="1">
    <source>
        <dbReference type="EMBL" id="KAI3745757.1"/>
    </source>
</evidence>
<protein>
    <submittedName>
        <fullName evidence="1">Uncharacterized protein</fullName>
    </submittedName>
</protein>
<keyword evidence="2" id="KW-1185">Reference proteome</keyword>
<sequence>MGDAVLDLLYLLSLVQLELLFTLQFRSFELIHSTVIKCLNYNDVFIGDRLVSLYTRLGCIKDAHNLFDEIPHKDLVSWNSIISSFSQKGDVSLSLNAFYRLRQEDGMNPNEITLMSLISACGTVEGGYIHGFAVKNGLISEIKVLNSLINMYGKFGFSNEASGLFEMIKLPNLVSWNSIIKIYIQSGLLEKSIMYFNLMRRAGISPDQATIVTILQSCGDLGVGKVVDAFHGLILCSGLDKSIPTTTALLSVYAKSGRLTASCEVFREMKDRDMIAWTAMLAGYAMHGLDGVLGRLEFNFGELGCYYCCLFILVGKYLCYHDDDLGSFVEDTVVKEDNLSLQVQIQGRDTEVHDTADRGHQLCVFGNSKIHHLLLTCYSRICLIISYDTARDADAHKIFLLCIEVKMVEGTKLGGVNCSISLKLMNHFVQLCKKRRKHRASV</sequence>